<dbReference type="KEGG" id="mflu:HZU40_25045"/>
<dbReference type="EMBL" id="CP059894">
    <property type="protein sequence ID" value="QNJ91439.1"/>
    <property type="molecule type" value="Genomic_DNA"/>
</dbReference>
<name>A0A7G8PAS3_9MYCO</name>
<reference evidence="3 4" key="1">
    <citation type="submission" date="2020-07" db="EMBL/GenBank/DDBJ databases">
        <title>Draft genome sequence of four isobutane-metabolizing strains capable of cometabolically degrading diverse ether contaminants.</title>
        <authorList>
            <person name="Chen W."/>
            <person name="Faulkner N."/>
            <person name="Smith C."/>
            <person name="Hyman M."/>
        </authorList>
    </citation>
    <scope>NUCLEOTIDE SEQUENCE [LARGE SCALE GENOMIC DNA]</scope>
    <source>
        <strain evidence="3 4">2A</strain>
    </source>
</reference>
<evidence type="ECO:0000259" key="2">
    <source>
        <dbReference type="Pfam" id="PF05305"/>
    </source>
</evidence>
<sequence>MSAPTGDEPIRDYHDALLGAQTELAPSASETEAHTAWALDDEPELRQPFWTPGRITAVAVVSAVLVVVAVAGLAGYHLRDEPGTPAAPPSPSSASVPSMTIPMVVTAPPTTTTTTTTPPLPVLAGADGRFIEKMRSYGVPVSDQDPQWTVDLARAICGAAKDNGPVNYPPGMHTVLNFTDGIMEKNPDWSWQQASRFTDSAVDAFCPWLRGPSPQEIAAMPPDERYLALLQDRIGITRVDDSLVNAAHQICIWKTQGWRNDQAVDAIDSPNPRDEEARLVEIAISVYCPEFADR</sequence>
<keyword evidence="1" id="KW-0472">Membrane</keyword>
<dbReference type="InterPro" id="IPR007969">
    <property type="entry name" value="DUF732"/>
</dbReference>
<dbReference type="Proteomes" id="UP000515498">
    <property type="component" value="Chromosome"/>
</dbReference>
<organism evidence="3 4">
    <name type="scientific">Mycolicibacterium fluoranthenivorans</name>
    <dbReference type="NCBI Taxonomy" id="258505"/>
    <lineage>
        <taxon>Bacteria</taxon>
        <taxon>Bacillati</taxon>
        <taxon>Actinomycetota</taxon>
        <taxon>Actinomycetes</taxon>
        <taxon>Mycobacteriales</taxon>
        <taxon>Mycobacteriaceae</taxon>
        <taxon>Mycolicibacterium</taxon>
    </lineage>
</organism>
<proteinExistence type="predicted"/>
<keyword evidence="1" id="KW-0812">Transmembrane</keyword>
<evidence type="ECO:0000313" key="3">
    <source>
        <dbReference type="EMBL" id="QNJ91439.1"/>
    </source>
</evidence>
<feature type="transmembrane region" description="Helical" evidence="1">
    <location>
        <begin position="55"/>
        <end position="78"/>
    </location>
</feature>
<dbReference type="Pfam" id="PF05305">
    <property type="entry name" value="DUF732"/>
    <property type="match status" value="2"/>
</dbReference>
<feature type="domain" description="DUF732" evidence="2">
    <location>
        <begin position="126"/>
        <end position="207"/>
    </location>
</feature>
<accession>A0A7G8PAS3</accession>
<gene>
    <name evidence="3" type="ORF">HZU40_25045</name>
</gene>
<evidence type="ECO:0000313" key="4">
    <source>
        <dbReference type="Proteomes" id="UP000515498"/>
    </source>
</evidence>
<protein>
    <submittedName>
        <fullName evidence="3">DUF732 domain-containing protein</fullName>
    </submittedName>
</protein>
<evidence type="ECO:0000256" key="1">
    <source>
        <dbReference type="SAM" id="Phobius"/>
    </source>
</evidence>
<dbReference type="AlphaFoldDB" id="A0A7G8PAS3"/>
<feature type="domain" description="DUF732" evidence="2">
    <location>
        <begin position="223"/>
        <end position="290"/>
    </location>
</feature>
<dbReference type="RefSeq" id="WP_187096177.1">
    <property type="nucleotide sequence ID" value="NZ_CP059894.1"/>
</dbReference>
<keyword evidence="1" id="KW-1133">Transmembrane helix</keyword>